<dbReference type="EMBL" id="DS028095">
    <property type="protein sequence ID" value="KMP04711.1"/>
    <property type="molecule type" value="Genomic_DNA"/>
</dbReference>
<evidence type="ECO:0000313" key="2">
    <source>
        <dbReference type="Proteomes" id="UP000054565"/>
    </source>
</evidence>
<reference evidence="2" key="1">
    <citation type="journal article" date="2010" name="Genome Res.">
        <title>Population genomic sequencing of Coccidioides fungi reveals recent hybridization and transposon control.</title>
        <authorList>
            <person name="Neafsey D.E."/>
            <person name="Barker B.M."/>
            <person name="Sharpton T.J."/>
            <person name="Stajich J.E."/>
            <person name="Park D.J."/>
            <person name="Whiston E."/>
            <person name="Hung C.-Y."/>
            <person name="McMahan C."/>
            <person name="White J."/>
            <person name="Sykes S."/>
            <person name="Heiman D."/>
            <person name="Young S."/>
            <person name="Zeng Q."/>
            <person name="Abouelleil A."/>
            <person name="Aftuck L."/>
            <person name="Bessette D."/>
            <person name="Brown A."/>
            <person name="FitzGerald M."/>
            <person name="Lui A."/>
            <person name="Macdonald J.P."/>
            <person name="Priest M."/>
            <person name="Orbach M.J."/>
            <person name="Galgiani J.N."/>
            <person name="Kirkland T.N."/>
            <person name="Cole G.T."/>
            <person name="Birren B.W."/>
            <person name="Henn M.R."/>
            <person name="Taylor J.W."/>
            <person name="Rounsley S.D."/>
        </authorList>
    </citation>
    <scope>NUCLEOTIDE SEQUENCE [LARGE SCALE GENOMIC DNA]</scope>
    <source>
        <strain evidence="2">RMSCC 2394</strain>
    </source>
</reference>
<evidence type="ECO:0000313" key="1">
    <source>
        <dbReference type="EMBL" id="KMP04711.1"/>
    </source>
</evidence>
<accession>A0A0J6Y7Q9</accession>
<dbReference type="AlphaFoldDB" id="A0A0J6Y7Q9"/>
<name>A0A0J6Y7Q9_COCIT</name>
<dbReference type="Proteomes" id="UP000054565">
    <property type="component" value="Unassembled WGS sequence"/>
</dbReference>
<protein>
    <submittedName>
        <fullName evidence="1">Uncharacterized protein</fullName>
    </submittedName>
</protein>
<gene>
    <name evidence="1" type="ORF">CIRG_04392</name>
</gene>
<proteinExistence type="predicted"/>
<organism evidence="1 2">
    <name type="scientific">Coccidioides immitis RMSCC 2394</name>
    <dbReference type="NCBI Taxonomy" id="404692"/>
    <lineage>
        <taxon>Eukaryota</taxon>
        <taxon>Fungi</taxon>
        <taxon>Dikarya</taxon>
        <taxon>Ascomycota</taxon>
        <taxon>Pezizomycotina</taxon>
        <taxon>Eurotiomycetes</taxon>
        <taxon>Eurotiomycetidae</taxon>
        <taxon>Onygenales</taxon>
        <taxon>Onygenaceae</taxon>
        <taxon>Coccidioides</taxon>
    </lineage>
</organism>
<sequence>MCLYNRAIYSCNHFDYILAYNCYDVFFQLQRINDSWERSNYAIPFELSPNCSPSLTNIIGPIYSPHPCDVCLRRDRERRFFEGASCFFSRALVGTGGDELLCTG</sequence>